<organism evidence="6 7">
    <name type="scientific">Periweissella cryptocerci</name>
    <dbReference type="NCBI Taxonomy" id="2506420"/>
    <lineage>
        <taxon>Bacteria</taxon>
        <taxon>Bacillati</taxon>
        <taxon>Bacillota</taxon>
        <taxon>Bacilli</taxon>
        <taxon>Lactobacillales</taxon>
        <taxon>Lactobacillaceae</taxon>
        <taxon>Periweissella</taxon>
    </lineage>
</organism>
<gene>
    <name evidence="5" type="primary">rpmF</name>
    <name evidence="6" type="ORF">EQG49_02700</name>
</gene>
<reference evidence="7" key="1">
    <citation type="submission" date="2019-03" db="EMBL/GenBank/DDBJ databases">
        <title>Weissella sp. 26KH-42 Genome sequencing.</title>
        <authorList>
            <person name="Heo J."/>
            <person name="Kim S.-J."/>
            <person name="Kim J.-S."/>
            <person name="Hong S.-B."/>
            <person name="Kwon S.-W."/>
        </authorList>
    </citation>
    <scope>NUCLEOTIDE SEQUENCE [LARGE SCALE GENOMIC DNA]</scope>
    <source>
        <strain evidence="7">26KH-42</strain>
    </source>
</reference>
<dbReference type="GO" id="GO:0006412">
    <property type="term" value="P:translation"/>
    <property type="evidence" value="ECO:0007669"/>
    <property type="project" value="UniProtKB-UniRule"/>
</dbReference>
<keyword evidence="2 5" id="KW-0689">Ribosomal protein</keyword>
<comment type="similarity">
    <text evidence="1 5">Belongs to the bacterial ribosomal protein bL32 family.</text>
</comment>
<keyword evidence="7" id="KW-1185">Reference proteome</keyword>
<dbReference type="Proteomes" id="UP000292886">
    <property type="component" value="Chromosome"/>
</dbReference>
<evidence type="ECO:0000256" key="4">
    <source>
        <dbReference type="ARBA" id="ARBA00035178"/>
    </source>
</evidence>
<proteinExistence type="inferred from homology"/>
<dbReference type="AlphaFoldDB" id="A0A4P6YS27"/>
<dbReference type="PANTHER" id="PTHR35534">
    <property type="entry name" value="50S RIBOSOMAL PROTEIN L32"/>
    <property type="match status" value="1"/>
</dbReference>
<evidence type="ECO:0000256" key="2">
    <source>
        <dbReference type="ARBA" id="ARBA00022980"/>
    </source>
</evidence>
<dbReference type="Pfam" id="PF01783">
    <property type="entry name" value="Ribosomal_L32p"/>
    <property type="match status" value="1"/>
</dbReference>
<dbReference type="InterPro" id="IPR002677">
    <property type="entry name" value="Ribosomal_bL32"/>
</dbReference>
<keyword evidence="3 5" id="KW-0687">Ribonucleoprotein</keyword>
<evidence type="ECO:0000313" key="7">
    <source>
        <dbReference type="Proteomes" id="UP000292886"/>
    </source>
</evidence>
<dbReference type="InterPro" id="IPR044957">
    <property type="entry name" value="Ribosomal_bL32_bact"/>
</dbReference>
<dbReference type="SUPFAM" id="SSF57829">
    <property type="entry name" value="Zn-binding ribosomal proteins"/>
    <property type="match status" value="1"/>
</dbReference>
<dbReference type="GO" id="GO:0015934">
    <property type="term" value="C:large ribosomal subunit"/>
    <property type="evidence" value="ECO:0007669"/>
    <property type="project" value="InterPro"/>
</dbReference>
<evidence type="ECO:0000313" key="6">
    <source>
        <dbReference type="EMBL" id="QBO35451.1"/>
    </source>
</evidence>
<name>A0A4P6YS27_9LACO</name>
<evidence type="ECO:0000256" key="1">
    <source>
        <dbReference type="ARBA" id="ARBA00008560"/>
    </source>
</evidence>
<dbReference type="GO" id="GO:0003735">
    <property type="term" value="F:structural constituent of ribosome"/>
    <property type="evidence" value="ECO:0007669"/>
    <property type="project" value="InterPro"/>
</dbReference>
<dbReference type="HAMAP" id="MF_00340">
    <property type="entry name" value="Ribosomal_bL32"/>
    <property type="match status" value="1"/>
</dbReference>
<sequence>MAVPSHKTSKSNKRARRGHIKLVAAGMSACPNCGELRKSHYVCASCGFYNGQEVVKSAK</sequence>
<dbReference type="PANTHER" id="PTHR35534:SF1">
    <property type="entry name" value="LARGE RIBOSOMAL SUBUNIT PROTEIN BL32"/>
    <property type="match status" value="1"/>
</dbReference>
<dbReference type="InterPro" id="IPR011332">
    <property type="entry name" value="Ribosomal_zn-bd"/>
</dbReference>
<dbReference type="KEGG" id="wei:EQG49_02700"/>
<dbReference type="NCBIfam" id="TIGR01031">
    <property type="entry name" value="rpmF_bact"/>
    <property type="match status" value="1"/>
</dbReference>
<evidence type="ECO:0000256" key="5">
    <source>
        <dbReference type="HAMAP-Rule" id="MF_00340"/>
    </source>
</evidence>
<dbReference type="EMBL" id="CP037940">
    <property type="protein sequence ID" value="QBO35451.1"/>
    <property type="molecule type" value="Genomic_DNA"/>
</dbReference>
<accession>A0A4P6YS27</accession>
<dbReference type="RefSeq" id="WP_133362531.1">
    <property type="nucleotide sequence ID" value="NZ_CP037940.1"/>
</dbReference>
<evidence type="ECO:0000256" key="3">
    <source>
        <dbReference type="ARBA" id="ARBA00023274"/>
    </source>
</evidence>
<protein>
    <recommendedName>
        <fullName evidence="4 5">Large ribosomal subunit protein bL32</fullName>
    </recommendedName>
</protein>
<dbReference type="OrthoDB" id="9812874at2"/>